<dbReference type="InterPro" id="IPR036514">
    <property type="entry name" value="SGNH_hydro_sf"/>
</dbReference>
<dbReference type="GO" id="GO:0016787">
    <property type="term" value="F:hydrolase activity"/>
    <property type="evidence" value="ECO:0007669"/>
    <property type="project" value="UniProtKB-KW"/>
</dbReference>
<dbReference type="Gene3D" id="3.40.50.1110">
    <property type="entry name" value="SGNH hydrolase"/>
    <property type="match status" value="1"/>
</dbReference>
<organism evidence="2 3">
    <name type="scientific">Sphingobium agri</name>
    <dbReference type="NCBI Taxonomy" id="2933566"/>
    <lineage>
        <taxon>Bacteria</taxon>
        <taxon>Pseudomonadati</taxon>
        <taxon>Pseudomonadota</taxon>
        <taxon>Alphaproteobacteria</taxon>
        <taxon>Sphingomonadales</taxon>
        <taxon>Sphingomonadaceae</taxon>
        <taxon>Sphingobium</taxon>
    </lineage>
</organism>
<dbReference type="PANTHER" id="PTHR37981">
    <property type="entry name" value="LIPASE 2"/>
    <property type="match status" value="1"/>
</dbReference>
<dbReference type="PROSITE" id="PS51257">
    <property type="entry name" value="PROKAR_LIPOPROTEIN"/>
    <property type="match status" value="1"/>
</dbReference>
<dbReference type="InterPro" id="IPR013830">
    <property type="entry name" value="SGNH_hydro"/>
</dbReference>
<keyword evidence="3" id="KW-1185">Reference proteome</keyword>
<evidence type="ECO:0000259" key="1">
    <source>
        <dbReference type="Pfam" id="PF13472"/>
    </source>
</evidence>
<comment type="caution">
    <text evidence="2">The sequence shown here is derived from an EMBL/GenBank/DDBJ whole genome shotgun (WGS) entry which is preliminary data.</text>
</comment>
<sequence length="282" mass="29300">MIRFFPYCALLSGLMTAGCAHDQRVRHDAAMPVGAAYVAMGSSFAAGPGIAPSAGSKPTLCARSANNYAQQLAKRRGLQLDDVSCSGATTRGVLDGWAGIAPQIDALTSETRLVTITIGGNDVGYIGGVMAASCQRANAASSVRCPPAVPATEEKWAALEAALRRIADEVRQRSPKARLIWVDYPAVLPERGGCAAAPLSPEQADGARQVAKRLAALTARVARETGGAILAASRLTKGHDVCAPDPWMNGYPVPGKPVSAPYHPTLPGMTAIADALDRMLGK</sequence>
<dbReference type="CDD" id="cd01823">
    <property type="entry name" value="SEST_like"/>
    <property type="match status" value="1"/>
</dbReference>
<dbReference type="SUPFAM" id="SSF52266">
    <property type="entry name" value="SGNH hydrolase"/>
    <property type="match status" value="1"/>
</dbReference>
<feature type="domain" description="SGNH hydrolase-type esterase" evidence="1">
    <location>
        <begin position="39"/>
        <end position="269"/>
    </location>
</feature>
<accession>A0ABT0E195</accession>
<dbReference type="Proteomes" id="UP001203512">
    <property type="component" value="Unassembled WGS sequence"/>
</dbReference>
<evidence type="ECO:0000313" key="3">
    <source>
        <dbReference type="Proteomes" id="UP001203512"/>
    </source>
</evidence>
<dbReference type="Pfam" id="PF13472">
    <property type="entry name" value="Lipase_GDSL_2"/>
    <property type="match status" value="1"/>
</dbReference>
<dbReference type="PANTHER" id="PTHR37981:SF1">
    <property type="entry name" value="SGNH HYDROLASE-TYPE ESTERASE DOMAIN-CONTAINING PROTEIN"/>
    <property type="match status" value="1"/>
</dbReference>
<dbReference type="RefSeq" id="WP_247234130.1">
    <property type="nucleotide sequence ID" value="NZ_JALKHS010000018.1"/>
</dbReference>
<dbReference type="InterPro" id="IPR037460">
    <property type="entry name" value="SEST-like"/>
</dbReference>
<proteinExistence type="predicted"/>
<reference evidence="2 3" key="1">
    <citation type="submission" date="2022-04" db="EMBL/GenBank/DDBJ databases">
        <authorList>
            <person name="Huq M.A."/>
        </authorList>
    </citation>
    <scope>NUCLEOTIDE SEQUENCE [LARGE SCALE GENOMIC DNA]</scope>
    <source>
        <strain evidence="2 3">MAH-33</strain>
    </source>
</reference>
<dbReference type="EMBL" id="JALKHS010000018">
    <property type="protein sequence ID" value="MCK0533088.1"/>
    <property type="molecule type" value="Genomic_DNA"/>
</dbReference>
<name>A0ABT0E195_9SPHN</name>
<protein>
    <submittedName>
        <fullName evidence="2">SGNH/GDSL hydrolase family protein</fullName>
    </submittedName>
</protein>
<keyword evidence="2" id="KW-0378">Hydrolase</keyword>
<gene>
    <name evidence="2" type="ORF">MU848_15980</name>
</gene>
<evidence type="ECO:0000313" key="2">
    <source>
        <dbReference type="EMBL" id="MCK0533088.1"/>
    </source>
</evidence>